<dbReference type="RefSeq" id="WP_046185230.1">
    <property type="nucleotide sequence ID" value="NZ_JACKSS010000041.1"/>
</dbReference>
<keyword evidence="2" id="KW-1185">Reference proteome</keyword>
<evidence type="ECO:0000313" key="1">
    <source>
        <dbReference type="EMBL" id="ORW34406.1"/>
    </source>
</evidence>
<comment type="caution">
    <text evidence="1">The sequence shown here is derived from an EMBL/GenBank/DDBJ whole genome shotgun (WGS) entry which is preliminary data.</text>
</comment>
<sequence>MTAHQAHRHAGDGRGADYTRLFDHVVDQLADQLPPGPALPVLIPTVGFGGQNRAVLDHTLWELARQRCSVPISVVLLVNRPASRPADDTLVRARAAMARASSLAVRFAAAEVVLSTRIGLGELRQLMLDAVVCVQRLDPARTGFVIADDDLTHLPMGVLDDLHQAVTGSARADLAVGPVLFDSPEAPAPTMPVFFAADALRALLGAKLVRREVAMPADPERAEQFRHYAESIALSCNLIVRGSALAQAGGFVPYNEITGVLRGVHGVRSARLVGTWDFQPHDDDVLADLYRSAVRISARRALAAYLSRGVPSVAQWRVCRFRSSRVDPVRVAEPVVPDGTQLISHLRPHQIRTLSEELTGALTSTLRYFPPDADVITDSLTALGLPPGSVSISVGRDANDTTLQIKHASGLLDRLRAVQELVRAEPWAASG</sequence>
<accession>A0A1X2A0E6</accession>
<organism evidence="1 2">
    <name type="scientific">Mycobacterium nebraskense</name>
    <dbReference type="NCBI Taxonomy" id="244292"/>
    <lineage>
        <taxon>Bacteria</taxon>
        <taxon>Bacillati</taxon>
        <taxon>Actinomycetota</taxon>
        <taxon>Actinomycetes</taxon>
        <taxon>Mycobacteriales</taxon>
        <taxon>Mycobacteriaceae</taxon>
        <taxon>Mycobacterium</taxon>
    </lineage>
</organism>
<evidence type="ECO:0000313" key="2">
    <source>
        <dbReference type="Proteomes" id="UP000193781"/>
    </source>
</evidence>
<dbReference type="Proteomes" id="UP000193781">
    <property type="component" value="Unassembled WGS sequence"/>
</dbReference>
<dbReference type="OrthoDB" id="4707432at2"/>
<reference evidence="1 2" key="1">
    <citation type="submission" date="2016-01" db="EMBL/GenBank/DDBJ databases">
        <title>The new phylogeny of the genus Mycobacterium.</title>
        <authorList>
            <person name="Tarcisio F."/>
            <person name="Conor M."/>
            <person name="Antonella G."/>
            <person name="Elisabetta G."/>
            <person name="Giulia F.S."/>
            <person name="Sara T."/>
            <person name="Anna F."/>
            <person name="Clotilde B."/>
            <person name="Roberto B."/>
            <person name="Veronica D.S."/>
            <person name="Fabio R."/>
            <person name="Monica P."/>
            <person name="Olivier J."/>
            <person name="Enrico T."/>
            <person name="Nicola S."/>
        </authorList>
    </citation>
    <scope>NUCLEOTIDE SEQUENCE [LARGE SCALE GENOMIC DNA]</scope>
    <source>
        <strain evidence="1 2">DSM 44803</strain>
    </source>
</reference>
<gene>
    <name evidence="1" type="ORF">AWC17_24150</name>
</gene>
<name>A0A1X2A0E6_9MYCO</name>
<proteinExistence type="predicted"/>
<dbReference type="AlphaFoldDB" id="A0A1X2A0E6"/>
<dbReference type="EMBL" id="LQPH01000020">
    <property type="protein sequence ID" value="ORW34406.1"/>
    <property type="molecule type" value="Genomic_DNA"/>
</dbReference>
<protein>
    <submittedName>
        <fullName evidence="1">Uncharacterized protein</fullName>
    </submittedName>
</protein>